<dbReference type="EMBL" id="GBEZ01022473">
    <property type="protein sequence ID" value="JAC64368.1"/>
    <property type="molecule type" value="Transcribed_RNA"/>
</dbReference>
<organism evidence="1">
    <name type="scientific">Tetraselmis sp. GSL018</name>
    <dbReference type="NCBI Taxonomy" id="582737"/>
    <lineage>
        <taxon>Eukaryota</taxon>
        <taxon>Viridiplantae</taxon>
        <taxon>Chlorophyta</taxon>
        <taxon>core chlorophytes</taxon>
        <taxon>Chlorodendrophyceae</taxon>
        <taxon>Chlorodendrales</taxon>
        <taxon>Chlorodendraceae</taxon>
        <taxon>Tetraselmis</taxon>
    </lineage>
</organism>
<protein>
    <submittedName>
        <fullName evidence="1">Uncharacterized protein</fullName>
    </submittedName>
</protein>
<reference evidence="1" key="1">
    <citation type="submission" date="2014-05" db="EMBL/GenBank/DDBJ databases">
        <title>The transcriptome of the halophilic microalga Tetraselmis sp. GSL018 isolated from the Great Salt Lake, Utah.</title>
        <authorList>
            <person name="Jinkerson R.E."/>
            <person name="D'Adamo S."/>
            <person name="Posewitz M.C."/>
        </authorList>
    </citation>
    <scope>NUCLEOTIDE SEQUENCE</scope>
    <source>
        <strain evidence="1">GSL018</strain>
    </source>
</reference>
<evidence type="ECO:0000313" key="1">
    <source>
        <dbReference type="EMBL" id="JAC64368.1"/>
    </source>
</evidence>
<name>A0A061QXC8_9CHLO</name>
<proteinExistence type="predicted"/>
<feature type="non-terminal residue" evidence="1">
    <location>
        <position position="1"/>
    </location>
</feature>
<accession>A0A061QXC8</accession>
<dbReference type="AlphaFoldDB" id="A0A061QXC8"/>
<gene>
    <name evidence="1" type="ORF">TSPGSL018_18450</name>
</gene>
<sequence length="82" mass="9149">LQRVNHCVSRVFGTVQIFNPLYTGMFPSAIYMGIDAFILRNVDELLCSNSFAVPIRKSAATIKSSVEPPYNGDVFTFKPSLF</sequence>